<keyword evidence="5" id="KW-0539">Nucleus</keyword>
<accession>A0A9N8WFR4</accession>
<keyword evidence="9" id="KW-1185">Reference proteome</keyword>
<comment type="caution">
    <text evidence="8">The sequence shown here is derived from an EMBL/GenBank/DDBJ whole genome shotgun (WGS) entry which is preliminary data.</text>
</comment>
<dbReference type="PANTHER" id="PTHR21964">
    <property type="entry name" value="BREAST CANCER METASTASIS-SUPPRESSOR 1"/>
    <property type="match status" value="1"/>
</dbReference>
<dbReference type="OrthoDB" id="10393095at2759"/>
<dbReference type="SMART" id="SM01401">
    <property type="entry name" value="Sds3"/>
    <property type="match status" value="1"/>
</dbReference>
<keyword evidence="6" id="KW-0175">Coiled coil</keyword>
<proteinExistence type="predicted"/>
<name>A0A9N8WFR4_9GLOM</name>
<feature type="region of interest" description="Disordered" evidence="7">
    <location>
        <begin position="1"/>
        <end position="31"/>
    </location>
</feature>
<dbReference type="InterPro" id="IPR013907">
    <property type="entry name" value="Sds3"/>
</dbReference>
<evidence type="ECO:0000256" key="1">
    <source>
        <dbReference type="ARBA" id="ARBA00004123"/>
    </source>
</evidence>
<dbReference type="EMBL" id="CAJVPK010000249">
    <property type="protein sequence ID" value="CAG8482833.1"/>
    <property type="molecule type" value="Genomic_DNA"/>
</dbReference>
<evidence type="ECO:0000256" key="2">
    <source>
        <dbReference type="ARBA" id="ARBA00022491"/>
    </source>
</evidence>
<dbReference type="Proteomes" id="UP000789706">
    <property type="component" value="Unassembled WGS sequence"/>
</dbReference>
<evidence type="ECO:0000256" key="7">
    <source>
        <dbReference type="SAM" id="MobiDB-lite"/>
    </source>
</evidence>
<dbReference type="AlphaFoldDB" id="A0A9N8WFR4"/>
<comment type="subcellular location">
    <subcellularLocation>
        <location evidence="1">Nucleus</location>
    </subcellularLocation>
</comment>
<feature type="compositionally biased region" description="Low complexity" evidence="7">
    <location>
        <begin position="1"/>
        <end position="20"/>
    </location>
</feature>
<reference evidence="8" key="1">
    <citation type="submission" date="2021-06" db="EMBL/GenBank/DDBJ databases">
        <authorList>
            <person name="Kallberg Y."/>
            <person name="Tangrot J."/>
            <person name="Rosling A."/>
        </authorList>
    </citation>
    <scope>NUCLEOTIDE SEQUENCE</scope>
    <source>
        <strain evidence="8">AZ414A</strain>
    </source>
</reference>
<keyword evidence="3" id="KW-0805">Transcription regulation</keyword>
<evidence type="ECO:0000256" key="3">
    <source>
        <dbReference type="ARBA" id="ARBA00023015"/>
    </source>
</evidence>
<evidence type="ECO:0000256" key="6">
    <source>
        <dbReference type="SAM" id="Coils"/>
    </source>
</evidence>
<keyword evidence="2" id="KW-0678">Repressor</keyword>
<sequence length="221" mass="26537">MRNCTRSNTLSTSSNINTRNTQDRKEEKDDEQIAFRESVQKKLKEMEEDFQRRQNETYEERLNQLNQDIINVRQGSSPIFKEELQKFINKHDEELEEAQMKRDYYLKCIQKEYEEEIQIVENYYSRKKKEIDDALVGDIEARKKLLFEDIKTYDQINDGELKGHVYAIPVRILRSKTKMTLNSDTQEKNNKSKRLPERPFVSEKLNDHEVERDLAKIYMVS</sequence>
<dbReference type="Gene3D" id="1.20.120.230">
    <property type="entry name" value="Alpha-catenin/vinculin-like"/>
    <property type="match status" value="1"/>
</dbReference>
<feature type="compositionally biased region" description="Basic and acidic residues" evidence="7">
    <location>
        <begin position="21"/>
        <end position="31"/>
    </location>
</feature>
<evidence type="ECO:0000256" key="4">
    <source>
        <dbReference type="ARBA" id="ARBA00023163"/>
    </source>
</evidence>
<dbReference type="GO" id="GO:0010468">
    <property type="term" value="P:regulation of gene expression"/>
    <property type="evidence" value="ECO:0007669"/>
    <property type="project" value="UniProtKB-ARBA"/>
</dbReference>
<keyword evidence="4" id="KW-0804">Transcription</keyword>
<evidence type="ECO:0000256" key="5">
    <source>
        <dbReference type="ARBA" id="ARBA00023242"/>
    </source>
</evidence>
<organism evidence="8 9">
    <name type="scientific">Diversispora eburnea</name>
    <dbReference type="NCBI Taxonomy" id="1213867"/>
    <lineage>
        <taxon>Eukaryota</taxon>
        <taxon>Fungi</taxon>
        <taxon>Fungi incertae sedis</taxon>
        <taxon>Mucoromycota</taxon>
        <taxon>Glomeromycotina</taxon>
        <taxon>Glomeromycetes</taxon>
        <taxon>Diversisporales</taxon>
        <taxon>Diversisporaceae</taxon>
        <taxon>Diversispora</taxon>
    </lineage>
</organism>
<evidence type="ECO:0000313" key="8">
    <source>
        <dbReference type="EMBL" id="CAG8482833.1"/>
    </source>
</evidence>
<feature type="coiled-coil region" evidence="6">
    <location>
        <begin position="36"/>
        <end position="130"/>
    </location>
</feature>
<evidence type="ECO:0000313" key="9">
    <source>
        <dbReference type="Proteomes" id="UP000789706"/>
    </source>
</evidence>
<dbReference type="Pfam" id="PF08598">
    <property type="entry name" value="Sds3"/>
    <property type="match status" value="1"/>
</dbReference>
<dbReference type="GO" id="GO:0005654">
    <property type="term" value="C:nucleoplasm"/>
    <property type="evidence" value="ECO:0007669"/>
    <property type="project" value="UniProtKB-ARBA"/>
</dbReference>
<gene>
    <name evidence="8" type="ORF">DEBURN_LOCUS3759</name>
</gene>
<protein>
    <submittedName>
        <fullName evidence="8">1061_t:CDS:1</fullName>
    </submittedName>
</protein>